<dbReference type="PANTHER" id="PTHR43103">
    <property type="entry name" value="NUCLEOSIDE-DIPHOSPHATE-SUGAR EPIMERASE"/>
    <property type="match status" value="1"/>
</dbReference>
<dbReference type="Pfam" id="PF01370">
    <property type="entry name" value="Epimerase"/>
    <property type="match status" value="1"/>
</dbReference>
<dbReference type="SUPFAM" id="SSF51735">
    <property type="entry name" value="NAD(P)-binding Rossmann-fold domains"/>
    <property type="match status" value="1"/>
</dbReference>
<dbReference type="Gene3D" id="3.40.50.720">
    <property type="entry name" value="NAD(P)-binding Rossmann-like Domain"/>
    <property type="match status" value="1"/>
</dbReference>
<evidence type="ECO:0000256" key="4">
    <source>
        <dbReference type="SAM" id="MobiDB-lite"/>
    </source>
</evidence>
<keyword evidence="3" id="KW-0520">NAD</keyword>
<dbReference type="InterPro" id="IPR001509">
    <property type="entry name" value="Epimerase_deHydtase"/>
</dbReference>
<dbReference type="EMBL" id="CZKB01000017">
    <property type="protein sequence ID" value="CUR60832.1"/>
    <property type="molecule type" value="Genomic_DNA"/>
</dbReference>
<dbReference type="CDD" id="cd08946">
    <property type="entry name" value="SDR_e"/>
    <property type="match status" value="1"/>
</dbReference>
<gene>
    <name evidence="6" type="ORF">NOCA1240016</name>
</gene>
<dbReference type="GO" id="GO:0016491">
    <property type="term" value="F:oxidoreductase activity"/>
    <property type="evidence" value="ECO:0007669"/>
    <property type="project" value="UniProtKB-KW"/>
</dbReference>
<organism evidence="6">
    <name type="scientific">metagenome</name>
    <dbReference type="NCBI Taxonomy" id="256318"/>
    <lineage>
        <taxon>unclassified sequences</taxon>
        <taxon>metagenomes</taxon>
    </lineage>
</organism>
<evidence type="ECO:0000256" key="2">
    <source>
        <dbReference type="ARBA" id="ARBA00023002"/>
    </source>
</evidence>
<feature type="region of interest" description="Disordered" evidence="4">
    <location>
        <begin position="244"/>
        <end position="265"/>
    </location>
</feature>
<feature type="domain" description="NAD-dependent epimerase/dehydratase" evidence="5">
    <location>
        <begin position="3"/>
        <end position="163"/>
    </location>
</feature>
<comment type="similarity">
    <text evidence="1">Belongs to the NAD(P)-dependent epimerase/dehydratase family.</text>
</comment>
<evidence type="ECO:0000259" key="5">
    <source>
        <dbReference type="Pfam" id="PF01370"/>
    </source>
</evidence>
<sequence length="265" mass="28087">MRVLVTGAAGSLGRVVTVGLADRGHDVVGVDLVPAPEGTTYAWHEADCADADAVAAVFAEERLDAVVHLAGVPEEAPLPAELTSHVITTAALLDAMVTHRVQRLVYASSNHAVGRTPRAAGELTEHALPRPDTYYGVAKVAAEALLQLFADRHGIDAVACRIGSFLEEPTTVRALSTWLSHDDGVRMVEAALTAPAPGFAVLYGISANTRAWWDLEPGRGLGYEPLDDAEQFADRIVPRPEDEAEAEFVGGPYATPAFHRPALGD</sequence>
<evidence type="ECO:0000256" key="1">
    <source>
        <dbReference type="ARBA" id="ARBA00007637"/>
    </source>
</evidence>
<evidence type="ECO:0000313" key="6">
    <source>
        <dbReference type="EMBL" id="CUR60832.1"/>
    </source>
</evidence>
<proteinExistence type="inferred from homology"/>
<protein>
    <submittedName>
        <fullName evidence="6">NAD-dependent epimerase/dehydratase</fullName>
    </submittedName>
</protein>
<dbReference type="AlphaFoldDB" id="A0A2P2CIJ2"/>
<dbReference type="InterPro" id="IPR036291">
    <property type="entry name" value="NAD(P)-bd_dom_sf"/>
</dbReference>
<reference evidence="6" key="1">
    <citation type="submission" date="2015-08" db="EMBL/GenBank/DDBJ databases">
        <authorList>
            <person name="Babu N.S."/>
            <person name="Beckwith C.J."/>
            <person name="Beseler K.G."/>
            <person name="Brison A."/>
            <person name="Carone J.V."/>
            <person name="Caskin T.P."/>
            <person name="Diamond M."/>
            <person name="Durham M.E."/>
            <person name="Foxe J.M."/>
            <person name="Go M."/>
            <person name="Henderson B.A."/>
            <person name="Jones I.B."/>
            <person name="McGettigan J.A."/>
            <person name="Micheletti S.J."/>
            <person name="Nasrallah M.E."/>
            <person name="Ortiz D."/>
            <person name="Piller C.R."/>
            <person name="Privatt S.R."/>
            <person name="Schneider S.L."/>
            <person name="Sharp S."/>
            <person name="Smith T.C."/>
            <person name="Stanton J.D."/>
            <person name="Ullery H.E."/>
            <person name="Wilson R.J."/>
            <person name="Serrano M.G."/>
            <person name="Buck G."/>
            <person name="Lee V."/>
            <person name="Wang Y."/>
            <person name="Carvalho R."/>
            <person name="Voegtly L."/>
            <person name="Shi R."/>
            <person name="Duckworth R."/>
            <person name="Johnson A."/>
            <person name="Loviza R."/>
            <person name="Walstead R."/>
            <person name="Shah Z."/>
            <person name="Kiflezghi M."/>
            <person name="Wade K."/>
            <person name="Ball S.L."/>
            <person name="Bradley K.W."/>
            <person name="Asai D.J."/>
            <person name="Bowman C.A."/>
            <person name="Russell D.A."/>
            <person name="Pope W.H."/>
            <person name="Jacobs-Sera D."/>
            <person name="Hendrix R.W."/>
            <person name="Hatfull G.F."/>
        </authorList>
    </citation>
    <scope>NUCLEOTIDE SEQUENCE</scope>
</reference>
<dbReference type="PANTHER" id="PTHR43103:SF5">
    <property type="entry name" value="4-EPIMERASE, PUTATIVE (AFU_ORTHOLOGUE AFUA_7G00360)-RELATED"/>
    <property type="match status" value="1"/>
</dbReference>
<evidence type="ECO:0000256" key="3">
    <source>
        <dbReference type="ARBA" id="ARBA00023027"/>
    </source>
</evidence>
<name>A0A2P2CIJ2_9ZZZZ</name>
<keyword evidence="2" id="KW-0560">Oxidoreductase</keyword>
<accession>A0A2P2CIJ2</accession>